<dbReference type="InterPro" id="IPR011040">
    <property type="entry name" value="Sialidase"/>
</dbReference>
<evidence type="ECO:0000313" key="3">
    <source>
        <dbReference type="EMBL" id="MCP3732954.1"/>
    </source>
</evidence>
<dbReference type="SUPFAM" id="SSF50939">
    <property type="entry name" value="Sialidases"/>
    <property type="match status" value="1"/>
</dbReference>
<accession>A0A9X2KMS9</accession>
<keyword evidence="4" id="KW-1185">Reference proteome</keyword>
<dbReference type="PANTHER" id="PTHR43752:SF2">
    <property type="entry name" value="BNR_ASP-BOX REPEAT FAMILY PROTEIN"/>
    <property type="match status" value="1"/>
</dbReference>
<protein>
    <submittedName>
        <fullName evidence="3">Exo-alpha-sialidase</fullName>
    </submittedName>
</protein>
<comment type="caution">
    <text evidence="3">The sequence shown here is derived from an EMBL/GenBank/DDBJ whole genome shotgun (WGS) entry which is preliminary data.</text>
</comment>
<organism evidence="3 4">
    <name type="scientific">Sphingomonas tagetis</name>
    <dbReference type="NCBI Taxonomy" id="2949092"/>
    <lineage>
        <taxon>Bacteria</taxon>
        <taxon>Pseudomonadati</taxon>
        <taxon>Pseudomonadota</taxon>
        <taxon>Alphaproteobacteria</taxon>
        <taxon>Sphingomonadales</taxon>
        <taxon>Sphingomonadaceae</taxon>
        <taxon>Sphingomonas</taxon>
    </lineage>
</organism>
<feature type="domain" description="Sialidase" evidence="2">
    <location>
        <begin position="53"/>
        <end position="332"/>
    </location>
</feature>
<dbReference type="AlphaFoldDB" id="A0A9X2KMS9"/>
<gene>
    <name evidence="3" type="ORF">M9978_21290</name>
</gene>
<reference evidence="3" key="1">
    <citation type="submission" date="2022-05" db="EMBL/GenBank/DDBJ databases">
        <title>Sphingomonas sp. strain MG17 Genome sequencing and assembly.</title>
        <authorList>
            <person name="Kim I."/>
        </authorList>
    </citation>
    <scope>NUCLEOTIDE SEQUENCE</scope>
    <source>
        <strain evidence="3">MG17</strain>
    </source>
</reference>
<feature type="chain" id="PRO_5040789399" evidence="1">
    <location>
        <begin position="20"/>
        <end position="372"/>
    </location>
</feature>
<dbReference type="Gene3D" id="2.120.10.10">
    <property type="match status" value="1"/>
</dbReference>
<evidence type="ECO:0000259" key="2">
    <source>
        <dbReference type="Pfam" id="PF13088"/>
    </source>
</evidence>
<dbReference type="Proteomes" id="UP001139451">
    <property type="component" value="Unassembled WGS sequence"/>
</dbReference>
<dbReference type="PANTHER" id="PTHR43752">
    <property type="entry name" value="BNR/ASP-BOX REPEAT FAMILY PROTEIN"/>
    <property type="match status" value="1"/>
</dbReference>
<sequence>MFTRCCALIALALAAPALAAPDPASPVLSADFTFDAAPYPQVHASTLVETRGGTLLAAWFGGTREQHPDVSIYVARRENGKWLPAARVADGLQPGGTRHPTWNPVLFQPKNGPLTLFYKVGPSPSTWWGMVITSTDDGRSWSAPRRLPPGILGPIKNKPVELSDGSWLSPSSAEAPGDRWTLHFERSGDSGRTWQASAPVASPEAIMAIQPSILFHPGGRLQAVARTRQGALAATWSKDGGRSWSPLAAIDLPNPNSGTDAVTLKDGRQLIVYNHSAHSLERPGKGLRYPINVALSDDGVSWRKVLTLESAPLPAGYAYPAVIQTRDGRVHISYTHDRKRIRHVVLDPERLPKGDWADAPAVTGASTAARDQ</sequence>
<dbReference type="CDD" id="cd15482">
    <property type="entry name" value="Sialidase_non-viral"/>
    <property type="match status" value="1"/>
</dbReference>
<proteinExistence type="predicted"/>
<dbReference type="EMBL" id="JAMLDX010000026">
    <property type="protein sequence ID" value="MCP3732954.1"/>
    <property type="molecule type" value="Genomic_DNA"/>
</dbReference>
<evidence type="ECO:0000256" key="1">
    <source>
        <dbReference type="SAM" id="SignalP"/>
    </source>
</evidence>
<keyword evidence="1" id="KW-0732">Signal</keyword>
<dbReference type="Pfam" id="PF13088">
    <property type="entry name" value="BNR_2"/>
    <property type="match status" value="1"/>
</dbReference>
<evidence type="ECO:0000313" key="4">
    <source>
        <dbReference type="Proteomes" id="UP001139451"/>
    </source>
</evidence>
<name>A0A9X2KMS9_9SPHN</name>
<feature type="signal peptide" evidence="1">
    <location>
        <begin position="1"/>
        <end position="19"/>
    </location>
</feature>
<dbReference type="InterPro" id="IPR036278">
    <property type="entry name" value="Sialidase_sf"/>
</dbReference>